<evidence type="ECO:0000256" key="1">
    <source>
        <dbReference type="ARBA" id="ARBA00006654"/>
    </source>
</evidence>
<reference evidence="4" key="1">
    <citation type="submission" date="2023-06" db="EMBL/GenBank/DDBJ databases">
        <title>Genomic of Parafulvivirga corallium.</title>
        <authorList>
            <person name="Wang G."/>
        </authorList>
    </citation>
    <scope>NUCLEOTIDE SEQUENCE</scope>
    <source>
        <strain evidence="4">BMA10</strain>
    </source>
</reference>
<evidence type="ECO:0000259" key="3">
    <source>
        <dbReference type="Pfam" id="PF00149"/>
    </source>
</evidence>
<dbReference type="PANTHER" id="PTHR11575:SF24">
    <property type="entry name" value="5'-NUCLEOTIDASE"/>
    <property type="match status" value="1"/>
</dbReference>
<dbReference type="PROSITE" id="PS00785">
    <property type="entry name" value="5_NUCLEOTIDASE_1"/>
    <property type="match status" value="1"/>
</dbReference>
<evidence type="ECO:0000313" key="4">
    <source>
        <dbReference type="EMBL" id="MDN5203815.1"/>
    </source>
</evidence>
<sequence>MDRREFVKKTIISSLALGTSLSVDTSFGLKPLSKLTILHTNDMHSRVEPFPEGRGRNSGLGGMARRASLIKQIREEEEHVLLLDAGDIFQGTPYFNFFGGEVEFKLMSEMGYDLATIGNHDFDNGLEGLKEMLPHANFPFVTANYDFSETILNNHFEPYKIFQKGDIKIGVFGLGIELHGLVNDRLSGGTKYLDPIGIATDMVRELEMKQCNLIVCLSHLGYRYRGTKISDQKLAENVSGIDLIIGGHTHTFLEAPEQILNKEGHETIINQVGWAGIKLGRIDYIFDRKKKKKINSSRAIDVK</sequence>
<dbReference type="EMBL" id="JAUJEA010000008">
    <property type="protein sequence ID" value="MDN5203815.1"/>
    <property type="molecule type" value="Genomic_DNA"/>
</dbReference>
<dbReference type="Gene3D" id="3.60.21.10">
    <property type="match status" value="1"/>
</dbReference>
<keyword evidence="5" id="KW-1185">Reference proteome</keyword>
<feature type="domain" description="Calcineurin-like phosphoesterase" evidence="3">
    <location>
        <begin position="35"/>
        <end position="251"/>
    </location>
</feature>
<gene>
    <name evidence="4" type="ORF">QQ008_20660</name>
</gene>
<dbReference type="Proteomes" id="UP001172082">
    <property type="component" value="Unassembled WGS sequence"/>
</dbReference>
<dbReference type="PRINTS" id="PR01607">
    <property type="entry name" value="APYRASEFAMLY"/>
</dbReference>
<evidence type="ECO:0000256" key="2">
    <source>
        <dbReference type="RuleBase" id="RU362119"/>
    </source>
</evidence>
<dbReference type="InterPro" id="IPR004843">
    <property type="entry name" value="Calcineurin-like_PHP"/>
</dbReference>
<keyword evidence="2" id="KW-0547">Nucleotide-binding</keyword>
<evidence type="ECO:0000313" key="5">
    <source>
        <dbReference type="Proteomes" id="UP001172082"/>
    </source>
</evidence>
<dbReference type="CDD" id="cd00845">
    <property type="entry name" value="MPP_UshA_N_like"/>
    <property type="match status" value="1"/>
</dbReference>
<dbReference type="PANTHER" id="PTHR11575">
    <property type="entry name" value="5'-NUCLEOTIDASE-RELATED"/>
    <property type="match status" value="1"/>
</dbReference>
<keyword evidence="2" id="KW-0378">Hydrolase</keyword>
<dbReference type="InterPro" id="IPR006179">
    <property type="entry name" value="5_nucleotidase/apyrase"/>
</dbReference>
<dbReference type="Pfam" id="PF00149">
    <property type="entry name" value="Metallophos"/>
    <property type="match status" value="1"/>
</dbReference>
<name>A0ABT8KSS2_9BACT</name>
<protein>
    <submittedName>
        <fullName evidence="4">Metallophosphatase</fullName>
    </submittedName>
</protein>
<accession>A0ABT8KSS2</accession>
<dbReference type="SUPFAM" id="SSF56300">
    <property type="entry name" value="Metallo-dependent phosphatases"/>
    <property type="match status" value="1"/>
</dbReference>
<dbReference type="RefSeq" id="WP_346753838.1">
    <property type="nucleotide sequence ID" value="NZ_JAUJEA010000008.1"/>
</dbReference>
<organism evidence="4 5">
    <name type="scientific">Splendidivirga corallicola</name>
    <dbReference type="NCBI Taxonomy" id="3051826"/>
    <lineage>
        <taxon>Bacteria</taxon>
        <taxon>Pseudomonadati</taxon>
        <taxon>Bacteroidota</taxon>
        <taxon>Cytophagia</taxon>
        <taxon>Cytophagales</taxon>
        <taxon>Splendidivirgaceae</taxon>
        <taxon>Splendidivirga</taxon>
    </lineage>
</organism>
<dbReference type="InterPro" id="IPR029052">
    <property type="entry name" value="Metallo-depent_PP-like"/>
</dbReference>
<dbReference type="InterPro" id="IPR006146">
    <property type="entry name" value="5'-Nucleotdase_CS"/>
</dbReference>
<proteinExistence type="inferred from homology"/>
<comment type="similarity">
    <text evidence="1 2">Belongs to the 5'-nucleotidase family.</text>
</comment>
<comment type="caution">
    <text evidence="4">The sequence shown here is derived from an EMBL/GenBank/DDBJ whole genome shotgun (WGS) entry which is preliminary data.</text>
</comment>